<dbReference type="Gene3D" id="3.40.1190.10">
    <property type="entry name" value="Mur-like, catalytic domain"/>
    <property type="match status" value="1"/>
</dbReference>
<keyword evidence="8 21" id="KW-0436">Ligase</keyword>
<reference evidence="25" key="1">
    <citation type="journal article" date="2019" name="Int. J. Syst. Evol. Microbiol.">
        <title>The Global Catalogue of Microorganisms (GCM) 10K type strain sequencing project: providing services to taxonomists for standard genome sequencing and annotation.</title>
        <authorList>
            <consortium name="The Broad Institute Genomics Platform"/>
            <consortium name="The Broad Institute Genome Sequencing Center for Infectious Disease"/>
            <person name="Wu L."/>
            <person name="Ma J."/>
        </authorList>
    </citation>
    <scope>NUCLEOTIDE SEQUENCE [LARGE SCALE GENOMIC DNA]</scope>
    <source>
        <strain evidence="25">CGMCC 1.7003</strain>
    </source>
</reference>
<comment type="caution">
    <text evidence="24">The sequence shown here is derived from an EMBL/GenBank/DDBJ whole genome shotgun (WGS) entry which is preliminary data.</text>
</comment>
<dbReference type="InterPro" id="IPR018109">
    <property type="entry name" value="Folylpolyglutamate_synth_CS"/>
</dbReference>
<dbReference type="InterPro" id="IPR036565">
    <property type="entry name" value="Mur-like_cat_sf"/>
</dbReference>
<dbReference type="InterPro" id="IPR013221">
    <property type="entry name" value="Mur_ligase_cen"/>
</dbReference>
<feature type="domain" description="Mur ligase C-terminal" evidence="22">
    <location>
        <begin position="290"/>
        <end position="415"/>
    </location>
</feature>
<evidence type="ECO:0000259" key="23">
    <source>
        <dbReference type="Pfam" id="PF08245"/>
    </source>
</evidence>
<name>A0ABQ3KW78_9ALTE</name>
<keyword evidence="11 21" id="KW-0067">ATP-binding</keyword>
<evidence type="ECO:0000256" key="2">
    <source>
        <dbReference type="ARBA" id="ARBA00004799"/>
    </source>
</evidence>
<evidence type="ECO:0000256" key="10">
    <source>
        <dbReference type="ARBA" id="ARBA00022741"/>
    </source>
</evidence>
<comment type="catalytic activity">
    <reaction evidence="17">
        <text>(6S)-5,6,7,8-tetrahydrofolyl-(gamma-L-Glu)(n) + L-glutamate + ATP = (6S)-5,6,7,8-tetrahydrofolyl-(gamma-L-Glu)(n+1) + ADP + phosphate + H(+)</text>
        <dbReference type="Rhea" id="RHEA:10580"/>
        <dbReference type="Rhea" id="RHEA-COMP:14738"/>
        <dbReference type="Rhea" id="RHEA-COMP:14740"/>
        <dbReference type="ChEBI" id="CHEBI:15378"/>
        <dbReference type="ChEBI" id="CHEBI:29985"/>
        <dbReference type="ChEBI" id="CHEBI:30616"/>
        <dbReference type="ChEBI" id="CHEBI:43474"/>
        <dbReference type="ChEBI" id="CHEBI:141005"/>
        <dbReference type="ChEBI" id="CHEBI:456216"/>
        <dbReference type="EC" id="6.3.2.17"/>
    </reaction>
</comment>
<evidence type="ECO:0000256" key="9">
    <source>
        <dbReference type="ARBA" id="ARBA00022723"/>
    </source>
</evidence>
<evidence type="ECO:0000256" key="19">
    <source>
        <dbReference type="ARBA" id="ARBA00049035"/>
    </source>
</evidence>
<evidence type="ECO:0000256" key="6">
    <source>
        <dbReference type="ARBA" id="ARBA00013025"/>
    </source>
</evidence>
<evidence type="ECO:0000256" key="8">
    <source>
        <dbReference type="ARBA" id="ARBA00022598"/>
    </source>
</evidence>
<evidence type="ECO:0000259" key="22">
    <source>
        <dbReference type="Pfam" id="PF02875"/>
    </source>
</evidence>
<organism evidence="24 25">
    <name type="scientific">Alishewanella longhuensis</name>
    <dbReference type="NCBI Taxonomy" id="1091037"/>
    <lineage>
        <taxon>Bacteria</taxon>
        <taxon>Pseudomonadati</taxon>
        <taxon>Pseudomonadota</taxon>
        <taxon>Gammaproteobacteria</taxon>
        <taxon>Alteromonadales</taxon>
        <taxon>Alteromonadaceae</taxon>
        <taxon>Alishewanella</taxon>
    </lineage>
</organism>
<dbReference type="EMBL" id="BNAO01000002">
    <property type="protein sequence ID" value="GHG64326.1"/>
    <property type="molecule type" value="Genomic_DNA"/>
</dbReference>
<protein>
    <recommendedName>
        <fullName evidence="7">Dihydrofolate synthase/folylpolyglutamate synthase</fullName>
        <ecNumber evidence="5">6.3.2.12</ecNumber>
        <ecNumber evidence="6">6.3.2.17</ecNumber>
    </recommendedName>
    <alternativeName>
        <fullName evidence="16">Folylpoly-gamma-glutamate synthetase-dihydrofolate synthetase</fullName>
    </alternativeName>
    <alternativeName>
        <fullName evidence="14">Folylpolyglutamate synthetase</fullName>
    </alternativeName>
    <alternativeName>
        <fullName evidence="15">Tetrahydrofolylpolyglutamate synthase</fullName>
    </alternativeName>
</protein>
<dbReference type="RefSeq" id="WP_189431051.1">
    <property type="nucleotide sequence ID" value="NZ_BNAO01000002.1"/>
</dbReference>
<dbReference type="Gene3D" id="3.90.190.20">
    <property type="entry name" value="Mur ligase, C-terminal domain"/>
    <property type="match status" value="1"/>
</dbReference>
<keyword evidence="25" id="KW-1185">Reference proteome</keyword>
<dbReference type="Proteomes" id="UP000659697">
    <property type="component" value="Unassembled WGS sequence"/>
</dbReference>
<dbReference type="SUPFAM" id="SSF53623">
    <property type="entry name" value="MurD-like peptide ligases, catalytic domain"/>
    <property type="match status" value="1"/>
</dbReference>
<comment type="catalytic activity">
    <reaction evidence="20">
        <text>7,8-dihydropteroate + L-glutamate + ATP = 7,8-dihydrofolate + ADP + phosphate + H(+)</text>
        <dbReference type="Rhea" id="RHEA:23584"/>
        <dbReference type="ChEBI" id="CHEBI:15378"/>
        <dbReference type="ChEBI" id="CHEBI:17839"/>
        <dbReference type="ChEBI" id="CHEBI:29985"/>
        <dbReference type="ChEBI" id="CHEBI:30616"/>
        <dbReference type="ChEBI" id="CHEBI:43474"/>
        <dbReference type="ChEBI" id="CHEBI:57451"/>
        <dbReference type="ChEBI" id="CHEBI:456216"/>
        <dbReference type="EC" id="6.3.2.12"/>
    </reaction>
</comment>
<evidence type="ECO:0000256" key="21">
    <source>
        <dbReference type="PIRNR" id="PIRNR001563"/>
    </source>
</evidence>
<evidence type="ECO:0000256" key="4">
    <source>
        <dbReference type="ARBA" id="ARBA00008276"/>
    </source>
</evidence>
<comment type="function">
    <text evidence="1">Functions in two distinct reactions of the de novo folate biosynthetic pathway. Catalyzes the addition of a glutamate residue to dihydropteroate (7,8-dihydropteroate or H2Pte) to form dihydrofolate (7,8-dihydrofolate monoglutamate or H2Pte-Glu). Also catalyzes successive additions of L-glutamate to tetrahydrofolate or 10-formyltetrahydrofolate or 5,10-methylenetetrahydrofolate, leading to folylpolyglutamate derivatives.</text>
</comment>
<dbReference type="EC" id="6.3.2.12" evidence="5"/>
<accession>A0ABQ3KW78</accession>
<dbReference type="InterPro" id="IPR004101">
    <property type="entry name" value="Mur_ligase_C"/>
</dbReference>
<dbReference type="Pfam" id="PF02875">
    <property type="entry name" value="Mur_ligase_C"/>
    <property type="match status" value="1"/>
</dbReference>
<evidence type="ECO:0000313" key="24">
    <source>
        <dbReference type="EMBL" id="GHG64326.1"/>
    </source>
</evidence>
<dbReference type="PIRSF" id="PIRSF001563">
    <property type="entry name" value="Folylpolyglu_synth"/>
    <property type="match status" value="1"/>
</dbReference>
<dbReference type="Pfam" id="PF08245">
    <property type="entry name" value="Mur_ligase_M"/>
    <property type="match status" value="1"/>
</dbReference>
<evidence type="ECO:0000256" key="20">
    <source>
        <dbReference type="ARBA" id="ARBA00049161"/>
    </source>
</evidence>
<evidence type="ECO:0000313" key="25">
    <source>
        <dbReference type="Proteomes" id="UP000659697"/>
    </source>
</evidence>
<sequence length="429" mass="47131">MSVQHLNSQSCQTLADWLCYIEQSHPIDKIELGLERVQQVAARGALASLPGKVVLIAGTNGKGTTARTLEQLLLAQGHSVGVYSSPHLLHFNERLRINNQDVADDDWLAAFALVESLRQTTPLTYFEFTTLVAFAILRQMQPEYCLIEVGLGGRLDATNIIEPDISVITTIGLDHQDWLGNDRESIGREKAGVFRAAKVAISGELAPPASIAAVALHKGAELLQLGQHFNYQATEQEWHWQGISQQYRHLMLPWVPVQNVATSLAVLEQLHKLPAFAQLQESLQQLKLPGRMQLLQQTPDIMVDVAHNPQSAAYLASQLQRIKPGYSKVLALVGMLKDKDITHSLSPLTNYVDEWHLVSLPGTRGADSGLLVQALQNTDVKLAEAALQYATIQEAYPAIVKALKADELLVIFGSFVTVSAVLTLQQEGQ</sequence>
<evidence type="ECO:0000256" key="18">
    <source>
        <dbReference type="ARBA" id="ARBA00047808"/>
    </source>
</evidence>
<proteinExistence type="inferred from homology"/>
<evidence type="ECO:0000256" key="7">
    <source>
        <dbReference type="ARBA" id="ARBA00019357"/>
    </source>
</evidence>
<keyword evidence="10 21" id="KW-0547">Nucleotide-binding</keyword>
<comment type="catalytic activity">
    <reaction evidence="18">
        <text>10-formyltetrahydrofolyl-(gamma-L-Glu)(n) + L-glutamate + ATP = 10-formyltetrahydrofolyl-(gamma-L-Glu)(n+1) + ADP + phosphate + H(+)</text>
        <dbReference type="Rhea" id="RHEA:51904"/>
        <dbReference type="Rhea" id="RHEA-COMP:13088"/>
        <dbReference type="Rhea" id="RHEA-COMP:14300"/>
        <dbReference type="ChEBI" id="CHEBI:15378"/>
        <dbReference type="ChEBI" id="CHEBI:29985"/>
        <dbReference type="ChEBI" id="CHEBI:30616"/>
        <dbReference type="ChEBI" id="CHEBI:43474"/>
        <dbReference type="ChEBI" id="CHEBI:134413"/>
        <dbReference type="ChEBI" id="CHEBI:456216"/>
        <dbReference type="EC" id="6.3.2.17"/>
    </reaction>
</comment>
<evidence type="ECO:0000256" key="5">
    <source>
        <dbReference type="ARBA" id="ARBA00013023"/>
    </source>
</evidence>
<dbReference type="InterPro" id="IPR036615">
    <property type="entry name" value="Mur_ligase_C_dom_sf"/>
</dbReference>
<evidence type="ECO:0000256" key="3">
    <source>
        <dbReference type="ARBA" id="ARBA00005150"/>
    </source>
</evidence>
<dbReference type="PANTHER" id="PTHR11136:SF0">
    <property type="entry name" value="DIHYDROFOLATE SYNTHETASE-RELATED"/>
    <property type="match status" value="1"/>
</dbReference>
<dbReference type="PROSITE" id="PS01011">
    <property type="entry name" value="FOLYLPOLYGLU_SYNT_1"/>
    <property type="match status" value="1"/>
</dbReference>
<keyword evidence="12" id="KW-0460">Magnesium</keyword>
<evidence type="ECO:0000256" key="13">
    <source>
        <dbReference type="ARBA" id="ARBA00022909"/>
    </source>
</evidence>
<comment type="catalytic activity">
    <reaction evidence="19">
        <text>(6R)-5,10-methylenetetrahydrofolyl-(gamma-L-Glu)(n) + L-glutamate + ATP = (6R)-5,10-methylenetetrahydrofolyl-(gamma-L-Glu)(n+1) + ADP + phosphate + H(+)</text>
        <dbReference type="Rhea" id="RHEA:51912"/>
        <dbReference type="Rhea" id="RHEA-COMP:13257"/>
        <dbReference type="Rhea" id="RHEA-COMP:13258"/>
        <dbReference type="ChEBI" id="CHEBI:15378"/>
        <dbReference type="ChEBI" id="CHEBI:29985"/>
        <dbReference type="ChEBI" id="CHEBI:30616"/>
        <dbReference type="ChEBI" id="CHEBI:43474"/>
        <dbReference type="ChEBI" id="CHEBI:136572"/>
        <dbReference type="ChEBI" id="CHEBI:456216"/>
        <dbReference type="EC" id="6.3.2.17"/>
    </reaction>
</comment>
<comment type="pathway">
    <text evidence="3">Cofactor biosynthesis; tetrahydrofolylpolyglutamate biosynthesis.</text>
</comment>
<dbReference type="NCBIfam" id="TIGR01499">
    <property type="entry name" value="folC"/>
    <property type="match status" value="1"/>
</dbReference>
<keyword evidence="13" id="KW-0289">Folate biosynthesis</keyword>
<gene>
    <name evidence="24" type="primary">folC</name>
    <name evidence="24" type="ORF">GCM10010919_10800</name>
</gene>
<dbReference type="NCBIfam" id="NF008101">
    <property type="entry name" value="PRK10846.1"/>
    <property type="match status" value="1"/>
</dbReference>
<dbReference type="PANTHER" id="PTHR11136">
    <property type="entry name" value="FOLYLPOLYGLUTAMATE SYNTHASE-RELATED"/>
    <property type="match status" value="1"/>
</dbReference>
<evidence type="ECO:0000256" key="1">
    <source>
        <dbReference type="ARBA" id="ARBA00002714"/>
    </source>
</evidence>
<dbReference type="InterPro" id="IPR001645">
    <property type="entry name" value="Folylpolyglutamate_synth"/>
</dbReference>
<dbReference type="EC" id="6.3.2.17" evidence="6"/>
<comment type="pathway">
    <text evidence="2">Cofactor biosynthesis; tetrahydrofolate biosynthesis; 7,8-dihydrofolate from 2-amino-4-hydroxy-6-hydroxymethyl-7,8-dihydropteridine diphosphate and 4-aminobenzoate: step 2/2.</text>
</comment>
<evidence type="ECO:0000256" key="14">
    <source>
        <dbReference type="ARBA" id="ARBA00030048"/>
    </source>
</evidence>
<evidence type="ECO:0000256" key="15">
    <source>
        <dbReference type="ARBA" id="ARBA00030592"/>
    </source>
</evidence>
<feature type="domain" description="Mur ligase central" evidence="23">
    <location>
        <begin position="56"/>
        <end position="198"/>
    </location>
</feature>
<evidence type="ECO:0000256" key="12">
    <source>
        <dbReference type="ARBA" id="ARBA00022842"/>
    </source>
</evidence>
<evidence type="ECO:0000256" key="16">
    <source>
        <dbReference type="ARBA" id="ARBA00032510"/>
    </source>
</evidence>
<evidence type="ECO:0000256" key="17">
    <source>
        <dbReference type="ARBA" id="ARBA00047493"/>
    </source>
</evidence>
<comment type="similarity">
    <text evidence="4 21">Belongs to the folylpolyglutamate synthase family.</text>
</comment>
<keyword evidence="9" id="KW-0479">Metal-binding</keyword>
<dbReference type="SUPFAM" id="SSF53244">
    <property type="entry name" value="MurD-like peptide ligases, peptide-binding domain"/>
    <property type="match status" value="1"/>
</dbReference>
<evidence type="ECO:0000256" key="11">
    <source>
        <dbReference type="ARBA" id="ARBA00022840"/>
    </source>
</evidence>
<dbReference type="PROSITE" id="PS01012">
    <property type="entry name" value="FOLYLPOLYGLU_SYNT_2"/>
    <property type="match status" value="1"/>
</dbReference>